<sequence length="274" mass="31742">MALTRNDFAVHERRGIYSKASFKGTIGLVVNPDIDLRLFMKNWAFAFAVEDNGRESVQFFDIYGDAVHKIFLTEQSDRKAYLTLVDLFRNPDQHPIKVETKPIVAQVEKLDEDIDVLGFQEGWKRLQDTHDFSSLLRKFELPRLQALRLAPKGFAEQLEVEVIEKFLNLVSSTRIDFMVFVGNKSCLQIHTGKARKIVRTGPWINILDTNFNLHLNDQEIAGVWIVKKPTDQGLVHSIEAYDKEGNIVIQFFGKRKPDIPEDPEWRKVIKEFER</sequence>
<reference evidence="3" key="1">
    <citation type="submission" date="2016-10" db="EMBL/GenBank/DDBJ databases">
        <authorList>
            <person name="Varghese N."/>
            <person name="Submissions S."/>
        </authorList>
    </citation>
    <scope>NUCLEOTIDE SEQUENCE [LARGE SCALE GENOMIC DNA]</scope>
    <source>
        <strain evidence="3">DSM 22361</strain>
    </source>
</reference>
<evidence type="ECO:0000313" key="3">
    <source>
        <dbReference type="Proteomes" id="UP000236731"/>
    </source>
</evidence>
<gene>
    <name evidence="2" type="ORF">SAMN05421877_10678</name>
</gene>
<dbReference type="InterPro" id="IPR053733">
    <property type="entry name" value="Heme_Transport_Util_sf"/>
</dbReference>
<dbReference type="CDD" id="cd16831">
    <property type="entry name" value="HemS-like_C"/>
    <property type="match status" value="1"/>
</dbReference>
<dbReference type="GO" id="GO:0006826">
    <property type="term" value="P:iron ion transport"/>
    <property type="evidence" value="ECO:0007669"/>
    <property type="project" value="InterPro"/>
</dbReference>
<name>A0A1H5YPG4_9SPHI</name>
<keyword evidence="3" id="KW-1185">Reference proteome</keyword>
<protein>
    <submittedName>
        <fullName evidence="2">Putative hemin transport protein</fullName>
    </submittedName>
</protein>
<dbReference type="RefSeq" id="WP_200818788.1">
    <property type="nucleotide sequence ID" value="NZ_CP049246.1"/>
</dbReference>
<proteinExistence type="predicted"/>
<evidence type="ECO:0000259" key="1">
    <source>
        <dbReference type="Pfam" id="PF05171"/>
    </source>
</evidence>
<dbReference type="InterPro" id="IPR007845">
    <property type="entry name" value="HemS/ChuX_dom"/>
</dbReference>
<organism evidence="2 3">
    <name type="scientific">Sphingobacterium lactis</name>
    <dbReference type="NCBI Taxonomy" id="797291"/>
    <lineage>
        <taxon>Bacteria</taxon>
        <taxon>Pseudomonadati</taxon>
        <taxon>Bacteroidota</taxon>
        <taxon>Sphingobacteriia</taxon>
        <taxon>Sphingobacteriales</taxon>
        <taxon>Sphingobacteriaceae</taxon>
        <taxon>Sphingobacterium</taxon>
    </lineage>
</organism>
<dbReference type="EMBL" id="FNUT01000006">
    <property type="protein sequence ID" value="SEG25988.1"/>
    <property type="molecule type" value="Genomic_DNA"/>
</dbReference>
<dbReference type="Pfam" id="PF05171">
    <property type="entry name" value="HemS"/>
    <property type="match status" value="2"/>
</dbReference>
<accession>A0A1H5YPG4</accession>
<feature type="domain" description="Haemin-degrading HemS/ChuX" evidence="1">
    <location>
        <begin position="141"/>
        <end position="272"/>
    </location>
</feature>
<dbReference type="AlphaFoldDB" id="A0A1H5YPG4"/>
<evidence type="ECO:0000313" key="2">
    <source>
        <dbReference type="EMBL" id="SEG25988.1"/>
    </source>
</evidence>
<dbReference type="SUPFAM" id="SSF144064">
    <property type="entry name" value="Heme iron utilization protein-like"/>
    <property type="match status" value="1"/>
</dbReference>
<feature type="domain" description="Haemin-degrading HemS/ChuX" evidence="1">
    <location>
        <begin position="1"/>
        <end position="86"/>
    </location>
</feature>
<dbReference type="Gene3D" id="3.40.1570.10">
    <property type="entry name" value="HemS/ChuS/ChuX like domains"/>
    <property type="match status" value="2"/>
</dbReference>
<dbReference type="Proteomes" id="UP000236731">
    <property type="component" value="Unassembled WGS sequence"/>
</dbReference>